<dbReference type="GO" id="GO:0003887">
    <property type="term" value="F:DNA-directed DNA polymerase activity"/>
    <property type="evidence" value="ECO:0007669"/>
    <property type="project" value="UniProtKB-KW"/>
</dbReference>
<dbReference type="Gene3D" id="3.40.1170.60">
    <property type="match status" value="1"/>
</dbReference>
<evidence type="ECO:0000256" key="3">
    <source>
        <dbReference type="ARBA" id="ARBA00010945"/>
    </source>
</evidence>
<evidence type="ECO:0000313" key="18">
    <source>
        <dbReference type="EMBL" id="VAW80219.1"/>
    </source>
</evidence>
<dbReference type="GO" id="GO:0042276">
    <property type="term" value="P:error-prone translesion synthesis"/>
    <property type="evidence" value="ECO:0007669"/>
    <property type="project" value="TreeGrafter"/>
</dbReference>
<dbReference type="InterPro" id="IPR022880">
    <property type="entry name" value="DNApol_IV"/>
</dbReference>
<dbReference type="InterPro" id="IPR053848">
    <property type="entry name" value="IMS_HHH_1"/>
</dbReference>
<dbReference type="GO" id="GO:0003684">
    <property type="term" value="F:damaged DNA binding"/>
    <property type="evidence" value="ECO:0007669"/>
    <property type="project" value="InterPro"/>
</dbReference>
<evidence type="ECO:0000256" key="15">
    <source>
        <dbReference type="ARBA" id="ARBA00023204"/>
    </source>
</evidence>
<evidence type="ECO:0000259" key="17">
    <source>
        <dbReference type="PROSITE" id="PS50173"/>
    </source>
</evidence>
<keyword evidence="12" id="KW-0460">Magnesium</keyword>
<evidence type="ECO:0000256" key="2">
    <source>
        <dbReference type="ARBA" id="ARBA00004496"/>
    </source>
</evidence>
<dbReference type="PANTHER" id="PTHR11076:SF33">
    <property type="entry name" value="DNA POLYMERASE KAPPA"/>
    <property type="match status" value="1"/>
</dbReference>
<keyword evidence="11" id="KW-0227">DNA damage</keyword>
<evidence type="ECO:0000256" key="8">
    <source>
        <dbReference type="ARBA" id="ARBA00022695"/>
    </source>
</evidence>
<dbReference type="SUPFAM" id="SSF56672">
    <property type="entry name" value="DNA/RNA polymerases"/>
    <property type="match status" value="1"/>
</dbReference>
<protein>
    <recommendedName>
        <fullName evidence="4">DNA-directed DNA polymerase</fullName>
        <ecNumber evidence="4">2.7.7.7</ecNumber>
    </recommendedName>
</protein>
<dbReference type="EMBL" id="UOFK01000215">
    <property type="protein sequence ID" value="VAW80219.1"/>
    <property type="molecule type" value="Genomic_DNA"/>
</dbReference>
<keyword evidence="14" id="KW-0238">DNA-binding</keyword>
<keyword evidence="9" id="KW-0235">DNA replication</keyword>
<dbReference type="AlphaFoldDB" id="A0A3B0Z1A8"/>
<dbReference type="Pfam" id="PF11799">
    <property type="entry name" value="IMS_C"/>
    <property type="match status" value="1"/>
</dbReference>
<reference evidence="18" key="1">
    <citation type="submission" date="2018-06" db="EMBL/GenBank/DDBJ databases">
        <authorList>
            <person name="Zhirakovskaya E."/>
        </authorList>
    </citation>
    <scope>NUCLEOTIDE SEQUENCE</scope>
</reference>
<keyword evidence="6" id="KW-0963">Cytoplasm</keyword>
<dbReference type="HAMAP" id="MF_01113">
    <property type="entry name" value="DNApol_IV"/>
    <property type="match status" value="1"/>
</dbReference>
<dbReference type="GO" id="GO:0009432">
    <property type="term" value="P:SOS response"/>
    <property type="evidence" value="ECO:0007669"/>
    <property type="project" value="TreeGrafter"/>
</dbReference>
<comment type="catalytic activity">
    <reaction evidence="16">
        <text>DNA(n) + a 2'-deoxyribonucleoside 5'-triphosphate = DNA(n+1) + diphosphate</text>
        <dbReference type="Rhea" id="RHEA:22508"/>
        <dbReference type="Rhea" id="RHEA-COMP:17339"/>
        <dbReference type="Rhea" id="RHEA-COMP:17340"/>
        <dbReference type="ChEBI" id="CHEBI:33019"/>
        <dbReference type="ChEBI" id="CHEBI:61560"/>
        <dbReference type="ChEBI" id="CHEBI:173112"/>
        <dbReference type="EC" id="2.7.7.7"/>
    </reaction>
</comment>
<evidence type="ECO:0000256" key="4">
    <source>
        <dbReference type="ARBA" id="ARBA00012417"/>
    </source>
</evidence>
<dbReference type="InterPro" id="IPR043128">
    <property type="entry name" value="Rev_trsase/Diguanyl_cyclase"/>
</dbReference>
<dbReference type="SUPFAM" id="SSF100879">
    <property type="entry name" value="Lesion bypass DNA polymerase (Y-family), little finger domain"/>
    <property type="match status" value="1"/>
</dbReference>
<dbReference type="FunFam" id="3.30.1490.100:FF:000004">
    <property type="entry name" value="DNA polymerase IV"/>
    <property type="match status" value="1"/>
</dbReference>
<dbReference type="GO" id="GO:0006281">
    <property type="term" value="P:DNA repair"/>
    <property type="evidence" value="ECO:0007669"/>
    <property type="project" value="UniProtKB-KW"/>
</dbReference>
<feature type="domain" description="UmuC" evidence="17">
    <location>
        <begin position="11"/>
        <end position="192"/>
    </location>
</feature>
<evidence type="ECO:0000256" key="16">
    <source>
        <dbReference type="ARBA" id="ARBA00049244"/>
    </source>
</evidence>
<dbReference type="NCBIfam" id="NF002677">
    <property type="entry name" value="PRK02406.1"/>
    <property type="match status" value="1"/>
</dbReference>
<gene>
    <name evidence="18" type="ORF">MNBD_GAMMA13-963</name>
</gene>
<evidence type="ECO:0000256" key="12">
    <source>
        <dbReference type="ARBA" id="ARBA00022842"/>
    </source>
</evidence>
<keyword evidence="8 18" id="KW-0548">Nucleotidyltransferase</keyword>
<comment type="subcellular location">
    <subcellularLocation>
        <location evidence="2">Cytoplasm</location>
    </subcellularLocation>
</comment>
<dbReference type="GO" id="GO:0005829">
    <property type="term" value="C:cytosol"/>
    <property type="evidence" value="ECO:0007669"/>
    <property type="project" value="TreeGrafter"/>
</dbReference>
<dbReference type="PANTHER" id="PTHR11076">
    <property type="entry name" value="DNA REPAIR POLYMERASE UMUC / TRANSFERASE FAMILY MEMBER"/>
    <property type="match status" value="1"/>
</dbReference>
<proteinExistence type="inferred from homology"/>
<evidence type="ECO:0000256" key="10">
    <source>
        <dbReference type="ARBA" id="ARBA00022723"/>
    </source>
</evidence>
<dbReference type="InterPro" id="IPR050116">
    <property type="entry name" value="DNA_polymerase-Y"/>
</dbReference>
<dbReference type="PROSITE" id="PS50173">
    <property type="entry name" value="UMUC"/>
    <property type="match status" value="1"/>
</dbReference>
<dbReference type="InterPro" id="IPR017961">
    <property type="entry name" value="DNA_pol_Y-fam_little_finger"/>
</dbReference>
<evidence type="ECO:0000256" key="11">
    <source>
        <dbReference type="ARBA" id="ARBA00022763"/>
    </source>
</evidence>
<dbReference type="Gene3D" id="3.30.1490.100">
    <property type="entry name" value="DNA polymerase, Y-family, little finger domain"/>
    <property type="match status" value="1"/>
</dbReference>
<dbReference type="CDD" id="cd03586">
    <property type="entry name" value="PolY_Pol_IV_kappa"/>
    <property type="match status" value="1"/>
</dbReference>
<sequence>MSMSERPQRWIAHMDLDAFFASCEQRQQPQYKGLPVVVGALPGRRGVVAAASYEARRFGIHSAMPISEAYRRCPNAVYLRPDIEKYYRASQQVFKVLGTITPSLEAASIDEAYLDVSGLDKLLGTPEMIGAEIKRRILAETGLTASVGIGPNRLIAKLGSEHRKPDGLMVIPPDQVLDFLAPMPVANLRGLGCQTQKIFKRLGIRTVTQLRTIPLQQLEKHLGKNAAGRFYRQALGMASDEITPGRTRKSLSKETTFEEDVQEHTLLRDTLRELAAYVAKKARRESLSGSVITLKIRYKGFETRTRQHKLPAPCNDERDIFKTAWGLFTNGDLPKKPVRLIGVSLSSWQDNQPAQTDLFDIPGQHQGRQQLLETLDAVSEKFGDGLLQIGISRKATK</sequence>
<dbReference type="InterPro" id="IPR043502">
    <property type="entry name" value="DNA/RNA_pol_sf"/>
</dbReference>
<keyword evidence="15" id="KW-0234">DNA repair</keyword>
<keyword evidence="10" id="KW-0479">Metal-binding</keyword>
<comment type="cofactor">
    <cofactor evidence="1">
        <name>Mg(2+)</name>
        <dbReference type="ChEBI" id="CHEBI:18420"/>
    </cofactor>
</comment>
<dbReference type="InterPro" id="IPR036775">
    <property type="entry name" value="DNA_pol_Y-fam_lit_finger_sf"/>
</dbReference>
<dbReference type="InterPro" id="IPR001126">
    <property type="entry name" value="UmuC"/>
</dbReference>
<evidence type="ECO:0000256" key="13">
    <source>
        <dbReference type="ARBA" id="ARBA00022932"/>
    </source>
</evidence>
<evidence type="ECO:0000256" key="7">
    <source>
        <dbReference type="ARBA" id="ARBA00022679"/>
    </source>
</evidence>
<keyword evidence="5" id="KW-0515">Mutator protein</keyword>
<dbReference type="EC" id="2.7.7.7" evidence="4"/>
<dbReference type="Gene3D" id="1.10.150.20">
    <property type="entry name" value="5' to 3' exonuclease, C-terminal subdomain"/>
    <property type="match status" value="1"/>
</dbReference>
<comment type="similarity">
    <text evidence="3">Belongs to the DNA polymerase type-Y family.</text>
</comment>
<evidence type="ECO:0000256" key="5">
    <source>
        <dbReference type="ARBA" id="ARBA00022457"/>
    </source>
</evidence>
<keyword evidence="13" id="KW-0239">DNA-directed DNA polymerase</keyword>
<dbReference type="Pfam" id="PF00817">
    <property type="entry name" value="IMS"/>
    <property type="match status" value="1"/>
</dbReference>
<dbReference type="Pfam" id="PF21999">
    <property type="entry name" value="IMS_HHH_1"/>
    <property type="match status" value="1"/>
</dbReference>
<evidence type="ECO:0000256" key="1">
    <source>
        <dbReference type="ARBA" id="ARBA00001946"/>
    </source>
</evidence>
<name>A0A3B0Z1A8_9ZZZZ</name>
<dbReference type="GO" id="GO:0046872">
    <property type="term" value="F:metal ion binding"/>
    <property type="evidence" value="ECO:0007669"/>
    <property type="project" value="UniProtKB-KW"/>
</dbReference>
<accession>A0A3B0Z1A8</accession>
<keyword evidence="7 18" id="KW-0808">Transferase</keyword>
<evidence type="ECO:0000256" key="9">
    <source>
        <dbReference type="ARBA" id="ARBA00022705"/>
    </source>
</evidence>
<organism evidence="18">
    <name type="scientific">hydrothermal vent metagenome</name>
    <dbReference type="NCBI Taxonomy" id="652676"/>
    <lineage>
        <taxon>unclassified sequences</taxon>
        <taxon>metagenomes</taxon>
        <taxon>ecological metagenomes</taxon>
    </lineage>
</organism>
<dbReference type="GO" id="GO:0006260">
    <property type="term" value="P:DNA replication"/>
    <property type="evidence" value="ECO:0007669"/>
    <property type="project" value="UniProtKB-KW"/>
</dbReference>
<evidence type="ECO:0000256" key="14">
    <source>
        <dbReference type="ARBA" id="ARBA00023125"/>
    </source>
</evidence>
<dbReference type="Gene3D" id="3.30.70.270">
    <property type="match status" value="1"/>
</dbReference>
<evidence type="ECO:0000256" key="6">
    <source>
        <dbReference type="ARBA" id="ARBA00022490"/>
    </source>
</evidence>